<dbReference type="RefSeq" id="WP_200344178.1">
    <property type="nucleotide sequence ID" value="NZ_NRRL01000179.1"/>
</dbReference>
<dbReference type="EMBL" id="NRRL01000179">
    <property type="protein sequence ID" value="MBK1671377.1"/>
    <property type="molecule type" value="Genomic_DNA"/>
</dbReference>
<name>A0ABS1DN75_9PROT</name>
<dbReference type="InterPro" id="IPR007475">
    <property type="entry name" value="UbiK"/>
</dbReference>
<evidence type="ECO:0000256" key="1">
    <source>
        <dbReference type="SAM" id="MobiDB-lite"/>
    </source>
</evidence>
<feature type="region of interest" description="Disordered" evidence="1">
    <location>
        <begin position="84"/>
        <end position="129"/>
    </location>
</feature>
<comment type="caution">
    <text evidence="2">The sequence shown here is derived from an EMBL/GenBank/DDBJ whole genome shotgun (WGS) entry which is preliminary data.</text>
</comment>
<keyword evidence="3" id="KW-1185">Reference proteome</keyword>
<gene>
    <name evidence="2" type="ORF">CKO28_25585</name>
</gene>
<evidence type="ECO:0008006" key="4">
    <source>
        <dbReference type="Google" id="ProtNLM"/>
    </source>
</evidence>
<organism evidence="2 3">
    <name type="scientific">Rhodovibrio sodomensis</name>
    <dbReference type="NCBI Taxonomy" id="1088"/>
    <lineage>
        <taxon>Bacteria</taxon>
        <taxon>Pseudomonadati</taxon>
        <taxon>Pseudomonadota</taxon>
        <taxon>Alphaproteobacteria</taxon>
        <taxon>Rhodospirillales</taxon>
        <taxon>Rhodovibrionaceae</taxon>
        <taxon>Rhodovibrio</taxon>
    </lineage>
</organism>
<evidence type="ECO:0000313" key="2">
    <source>
        <dbReference type="EMBL" id="MBK1671377.1"/>
    </source>
</evidence>
<dbReference type="Proteomes" id="UP001296873">
    <property type="component" value="Unassembled WGS sequence"/>
</dbReference>
<reference evidence="2 3" key="1">
    <citation type="journal article" date="2020" name="Microorganisms">
        <title>Osmotic Adaptation and Compatible Solute Biosynthesis of Phototrophic Bacteria as Revealed from Genome Analyses.</title>
        <authorList>
            <person name="Imhoff J.F."/>
            <person name="Rahn T."/>
            <person name="Kunzel S."/>
            <person name="Keller A."/>
            <person name="Neulinger S.C."/>
        </authorList>
    </citation>
    <scope>NUCLEOTIDE SEQUENCE [LARGE SCALE GENOMIC DNA]</scope>
    <source>
        <strain evidence="2 3">DSM 9895</strain>
    </source>
</reference>
<dbReference type="Pfam" id="PF04380">
    <property type="entry name" value="BMFP"/>
    <property type="match status" value="1"/>
</dbReference>
<sequence>MQTQNRLLDDLARVASSAMGIATGMRSEAEARLREQFEKIISQMDLVSREEHEVVQAMAQKAREDQEEMAERVAKLEARIAELESGKRAAKSASSSSSASKSASGGSKSTSSKKSGGASKSGGSSSGSS</sequence>
<evidence type="ECO:0000313" key="3">
    <source>
        <dbReference type="Proteomes" id="UP001296873"/>
    </source>
</evidence>
<proteinExistence type="predicted"/>
<protein>
    <recommendedName>
        <fullName evidence="4">Pyrroline-5-carboxylate reductase</fullName>
    </recommendedName>
</protein>
<feature type="compositionally biased region" description="Low complexity" evidence="1">
    <location>
        <begin position="91"/>
        <end position="129"/>
    </location>
</feature>
<accession>A0ABS1DN75</accession>